<comment type="subcellular location">
    <subcellularLocation>
        <location evidence="1">Nucleus</location>
    </subcellularLocation>
</comment>
<evidence type="ECO:0000313" key="8">
    <source>
        <dbReference type="EMBL" id="KAJ6790771.1"/>
    </source>
</evidence>
<gene>
    <name evidence="8" type="ORF">M6B38_248305</name>
</gene>
<dbReference type="GO" id="GO:0000395">
    <property type="term" value="P:mRNA 5'-splice site recognition"/>
    <property type="evidence" value="ECO:0007669"/>
    <property type="project" value="TreeGrafter"/>
</dbReference>
<dbReference type="PANTHER" id="PTHR17204">
    <property type="entry name" value="PRE-MRNA PROCESSING PROTEIN PRP39-RELATED"/>
    <property type="match status" value="1"/>
</dbReference>
<dbReference type="Pfam" id="PF23241">
    <property type="entry name" value="HAT_PRP39_C"/>
    <property type="match status" value="1"/>
</dbReference>
<comment type="caution">
    <text evidence="8">The sequence shown here is derived from an EMBL/GenBank/DDBJ whole genome shotgun (WGS) entry which is preliminary data.</text>
</comment>
<feature type="region of interest" description="Disordered" evidence="7">
    <location>
        <begin position="76"/>
        <end position="100"/>
    </location>
</feature>
<organism evidence="8 9">
    <name type="scientific">Iris pallida</name>
    <name type="common">Sweet iris</name>
    <dbReference type="NCBI Taxonomy" id="29817"/>
    <lineage>
        <taxon>Eukaryota</taxon>
        <taxon>Viridiplantae</taxon>
        <taxon>Streptophyta</taxon>
        <taxon>Embryophyta</taxon>
        <taxon>Tracheophyta</taxon>
        <taxon>Spermatophyta</taxon>
        <taxon>Magnoliopsida</taxon>
        <taxon>Liliopsida</taxon>
        <taxon>Asparagales</taxon>
        <taxon>Iridaceae</taxon>
        <taxon>Iridoideae</taxon>
        <taxon>Irideae</taxon>
        <taxon>Iris</taxon>
    </lineage>
</organism>
<reference evidence="8" key="1">
    <citation type="journal article" date="2023" name="GigaByte">
        <title>Genome assembly of the bearded iris, Iris pallida Lam.</title>
        <authorList>
            <person name="Bruccoleri R.E."/>
            <person name="Oakeley E.J."/>
            <person name="Faust A.M.E."/>
            <person name="Altorfer M."/>
            <person name="Dessus-Babus S."/>
            <person name="Burckhardt D."/>
            <person name="Oertli M."/>
            <person name="Naumann U."/>
            <person name="Petersen F."/>
            <person name="Wong J."/>
        </authorList>
    </citation>
    <scope>NUCLEOTIDE SEQUENCE</scope>
    <source>
        <strain evidence="8">GSM-AAB239-AS_SAM_17_03QT</strain>
    </source>
</reference>
<dbReference type="EMBL" id="JANAVB010045019">
    <property type="protein sequence ID" value="KAJ6790771.1"/>
    <property type="molecule type" value="Genomic_DNA"/>
</dbReference>
<name>A0AAX6DG91_IRIPA</name>
<evidence type="ECO:0000256" key="3">
    <source>
        <dbReference type="ARBA" id="ARBA00022737"/>
    </source>
</evidence>
<dbReference type="AlphaFoldDB" id="A0AAX6DG91"/>
<feature type="region of interest" description="Disordered" evidence="7">
    <location>
        <begin position="705"/>
        <end position="727"/>
    </location>
</feature>
<feature type="compositionally biased region" description="Polar residues" evidence="7">
    <location>
        <begin position="7"/>
        <end position="34"/>
    </location>
</feature>
<dbReference type="SMART" id="SM00386">
    <property type="entry name" value="HAT"/>
    <property type="match status" value="5"/>
</dbReference>
<reference evidence="8" key="2">
    <citation type="submission" date="2023-04" db="EMBL/GenBank/DDBJ databases">
        <authorList>
            <person name="Bruccoleri R.E."/>
            <person name="Oakeley E.J."/>
            <person name="Faust A.-M."/>
            <person name="Dessus-Babus S."/>
            <person name="Altorfer M."/>
            <person name="Burckhardt D."/>
            <person name="Oertli M."/>
            <person name="Naumann U."/>
            <person name="Petersen F."/>
            <person name="Wong J."/>
        </authorList>
    </citation>
    <scope>NUCLEOTIDE SEQUENCE</scope>
    <source>
        <strain evidence="8">GSM-AAB239-AS_SAM_17_03QT</strain>
        <tissue evidence="8">Leaf</tissue>
    </source>
</reference>
<comment type="similarity">
    <text evidence="6">Belongs to the PRP39 family.</text>
</comment>
<feature type="compositionally biased region" description="Polar residues" evidence="7">
    <location>
        <begin position="706"/>
        <end position="727"/>
    </location>
</feature>
<dbReference type="Pfam" id="PF23240">
    <property type="entry name" value="HAT_PRP39_N"/>
    <property type="match status" value="1"/>
</dbReference>
<keyword evidence="2" id="KW-0507">mRNA processing</keyword>
<evidence type="ECO:0000256" key="7">
    <source>
        <dbReference type="SAM" id="MobiDB-lite"/>
    </source>
</evidence>
<dbReference type="GO" id="GO:0005685">
    <property type="term" value="C:U1 snRNP"/>
    <property type="evidence" value="ECO:0007669"/>
    <property type="project" value="TreeGrafter"/>
</dbReference>
<keyword evidence="5" id="KW-0539">Nucleus</keyword>
<dbReference type="InterPro" id="IPR059164">
    <property type="entry name" value="HAT_PRP39_C"/>
</dbReference>
<proteinExistence type="inferred from homology"/>
<keyword evidence="4" id="KW-0508">mRNA splicing</keyword>
<accession>A0AAX6DG91</accession>
<dbReference type="InterPro" id="IPR003107">
    <property type="entry name" value="HAT"/>
</dbReference>
<dbReference type="Proteomes" id="UP001140949">
    <property type="component" value="Unassembled WGS sequence"/>
</dbReference>
<dbReference type="Gene3D" id="1.25.40.10">
    <property type="entry name" value="Tetratricopeptide repeat domain"/>
    <property type="match status" value="2"/>
</dbReference>
<dbReference type="FunFam" id="1.25.40.10:FF:000159">
    <property type="entry name" value="Tetratricopeptide repeat (TPR)-like superfamily protein"/>
    <property type="match status" value="1"/>
</dbReference>
<dbReference type="SUPFAM" id="SSF48452">
    <property type="entry name" value="TPR-like"/>
    <property type="match status" value="2"/>
</dbReference>
<keyword evidence="9" id="KW-1185">Reference proteome</keyword>
<feature type="region of interest" description="Disordered" evidence="7">
    <location>
        <begin position="803"/>
        <end position="826"/>
    </location>
</feature>
<dbReference type="GO" id="GO:0071004">
    <property type="term" value="C:U2-type prespliceosome"/>
    <property type="evidence" value="ECO:0007669"/>
    <property type="project" value="TreeGrafter"/>
</dbReference>
<dbReference type="GO" id="GO:0000243">
    <property type="term" value="C:commitment complex"/>
    <property type="evidence" value="ECO:0007669"/>
    <property type="project" value="TreeGrafter"/>
</dbReference>
<keyword evidence="3" id="KW-0677">Repeat</keyword>
<evidence type="ECO:0000256" key="4">
    <source>
        <dbReference type="ARBA" id="ARBA00023187"/>
    </source>
</evidence>
<feature type="region of interest" description="Disordered" evidence="7">
    <location>
        <begin position="1"/>
        <end position="45"/>
    </location>
</feature>
<sequence>MEVSEPMASQATNVEYPSSEQFTAEHTATDSSIESGGRELAHVSSEAAVYVSADGSNAGDVNPHGHDASAIAHDTSLGSHHESKSDGGDNGAAGASESFVSHEISPKVPAHTTDYDSMNGSSAELASCQPATVVENGLAATVAGEHVAEQQVEDVNSAEEVRLWNMVKTNCLDFNSWTALIDETEKVAEDNIVKIRKVYDAFLAEFPLCFGYWKKYADHEGRLESVDKVVEVYERAVLAVTYSVEIWLHYCVFAISTFEDPDIIRRLFERGLAYVGTDYLSFLLWDEYIRYEEAHQAWGHLAMIYTRILENPIQQLDRYFNCFKELVASRPLSEIRTAEEASLVVVSMEADAQGIEGEVRPDGVEQSPKPVSAGITEAEELEKYIAIREEMYKKAKEFESKIIDFETAIRRPYFHVRPLDDPELDNWHRYLDFIERGDDFNKVVKLYERCLIACANYPEYWIRYVLHMEATGSMDLANNALARATQVFVKKRVEIHLFAAKFKELNGDITGARTEYQLLYSEISPSLLEALVKHANMEYRLGNKEASLAVYEKVIAAEQEKEQSQILPWLFVQYSRFLYLVVGEVEKARKILSGALDRVQLSKQLLEAVIHLESVLPLPKRTDYLDALVEKFLSPNSDNFNMASPADREEISCIFMEFLDMFGDVLAIKKAHHRHATLFLHQKSALVSKKRQAEDYLAQDKAKVSRTYTGESSPGQSVTGAYPNAQNQWPAGYGQNVPTWPQTSGQQWNPGYAPQAGYNAYGYANYGQQQMPTAAPQAAAYGTYPPSHPMQAYPQQSYAQPAAAAAASAYPQQQTPSQPYYSTPYY</sequence>
<evidence type="ECO:0000256" key="6">
    <source>
        <dbReference type="ARBA" id="ARBA00038019"/>
    </source>
</evidence>
<dbReference type="PANTHER" id="PTHR17204:SF5">
    <property type="entry name" value="PRE-MRNA-PROCESSING FACTOR 39"/>
    <property type="match status" value="1"/>
</dbReference>
<dbReference type="GO" id="GO:0030627">
    <property type="term" value="F:pre-mRNA 5'-splice site binding"/>
    <property type="evidence" value="ECO:0007669"/>
    <property type="project" value="TreeGrafter"/>
</dbReference>
<dbReference type="InterPro" id="IPR011990">
    <property type="entry name" value="TPR-like_helical_dom_sf"/>
</dbReference>
<evidence type="ECO:0000256" key="1">
    <source>
        <dbReference type="ARBA" id="ARBA00004123"/>
    </source>
</evidence>
<evidence type="ECO:0000313" key="9">
    <source>
        <dbReference type="Proteomes" id="UP001140949"/>
    </source>
</evidence>
<evidence type="ECO:0000256" key="5">
    <source>
        <dbReference type="ARBA" id="ARBA00023242"/>
    </source>
</evidence>
<protein>
    <submittedName>
        <fullName evidence="8">Pre-mRNA-processing factor 39 isoform X1</fullName>
    </submittedName>
</protein>
<dbReference type="FunFam" id="1.25.40.10:FF:000064">
    <property type="entry name" value="Putative pre-mrna-processing factor 39"/>
    <property type="match status" value="1"/>
</dbReference>
<evidence type="ECO:0000256" key="2">
    <source>
        <dbReference type="ARBA" id="ARBA00022664"/>
    </source>
</evidence>